<evidence type="ECO:0000256" key="1">
    <source>
        <dbReference type="ARBA" id="ARBA00007734"/>
    </source>
</evidence>
<dbReference type="PANTHER" id="PTHR37423:SF2">
    <property type="entry name" value="MEMBRANE-BOUND LYTIC MUREIN TRANSGLYCOSYLASE C"/>
    <property type="match status" value="1"/>
</dbReference>
<dbReference type="InterPro" id="IPR023346">
    <property type="entry name" value="Lysozyme-like_dom_sf"/>
</dbReference>
<dbReference type="SUPFAM" id="SSF48435">
    <property type="entry name" value="Bacterial muramidases"/>
    <property type="match status" value="1"/>
</dbReference>
<feature type="domain" description="Transglycosylase SLT" evidence="5">
    <location>
        <begin position="496"/>
        <end position="599"/>
    </location>
</feature>
<keyword evidence="3 4" id="KW-0732">Signal</keyword>
<organism evidence="6 7">
    <name type="scientific">Aquicoccus porphyridii</name>
    <dbReference type="NCBI Taxonomy" id="1852029"/>
    <lineage>
        <taxon>Bacteria</taxon>
        <taxon>Pseudomonadati</taxon>
        <taxon>Pseudomonadota</taxon>
        <taxon>Alphaproteobacteria</taxon>
        <taxon>Rhodobacterales</taxon>
        <taxon>Paracoccaceae</taxon>
        <taxon>Aquicoccus</taxon>
    </lineage>
</organism>
<evidence type="ECO:0000313" key="6">
    <source>
        <dbReference type="EMBL" id="KAA0912682.1"/>
    </source>
</evidence>
<dbReference type="Gene3D" id="1.10.530.10">
    <property type="match status" value="1"/>
</dbReference>
<name>A0A5A9Z6C8_9RHOB</name>
<evidence type="ECO:0000256" key="2">
    <source>
        <dbReference type="ARBA" id="ARBA00009387"/>
    </source>
</evidence>
<dbReference type="GO" id="GO:0016020">
    <property type="term" value="C:membrane"/>
    <property type="evidence" value="ECO:0007669"/>
    <property type="project" value="InterPro"/>
</dbReference>
<feature type="signal peptide" evidence="4">
    <location>
        <begin position="1"/>
        <end position="23"/>
    </location>
</feature>
<evidence type="ECO:0000259" key="5">
    <source>
        <dbReference type="Pfam" id="PF01464"/>
    </source>
</evidence>
<dbReference type="Gene3D" id="1.25.20.10">
    <property type="entry name" value="Bacterial muramidases"/>
    <property type="match status" value="1"/>
</dbReference>
<dbReference type="InterPro" id="IPR008258">
    <property type="entry name" value="Transglycosylase_SLT_dom_1"/>
</dbReference>
<evidence type="ECO:0000256" key="3">
    <source>
        <dbReference type="ARBA" id="ARBA00022729"/>
    </source>
</evidence>
<gene>
    <name evidence="6" type="ORF">FLO80_14935</name>
</gene>
<dbReference type="AlphaFoldDB" id="A0A5A9Z6C8"/>
<proteinExistence type="inferred from homology"/>
<dbReference type="GO" id="GO:0000270">
    <property type="term" value="P:peptidoglycan metabolic process"/>
    <property type="evidence" value="ECO:0007669"/>
    <property type="project" value="InterPro"/>
</dbReference>
<dbReference type="SUPFAM" id="SSF53955">
    <property type="entry name" value="Lysozyme-like"/>
    <property type="match status" value="1"/>
</dbReference>
<dbReference type="Proteomes" id="UP000325291">
    <property type="component" value="Unassembled WGS sequence"/>
</dbReference>
<dbReference type="InterPro" id="IPR000189">
    <property type="entry name" value="Transglyc_AS"/>
</dbReference>
<protein>
    <submittedName>
        <fullName evidence="6">Lytic transglycosylase domain-containing protein</fullName>
    </submittedName>
</protein>
<sequence length="662" mass="71760">MQGMLRLVALIFCLAGLVGAAMAAPDRAPRPLASALHASQRGDWDRAAELAARDGPAAVSLIEWYRLRAGRGTPQQVLAFLDGHAHWPGLDLLRKRSEAAFETAPHEQVLAFFDGHPPQTGRGVLRHARALAATGALGDAEVGLVLAWRSFHLGADEHADFLAAHADLLAPHHTARLDMALWRGLESDVRLMLPLVDEGWRALAAARQGLRAGAGDVDMLIEAVPEALQDDPGLAYERFLWRLGKGLRDEAIALLLDRSTTATLGEPGRWAGWRRNLARGEMRAGRANLAYRIATNHGLIEGASFADLEWLAGYVALTQLDDPARALAHFRAFTGAVDTPISLGRAGYWLGRAYAALGDATTAQVAYAEGAKYQTSFYGLLAAEQAGIAPPVELGGAEYFPAWQQADFADSDLVKVVELALAMGNLTLAEWFVLQLAEGQDRKRIGQIGNMIEDLAATYPDAAHLAVMLGKSAARRGIVLPGPYYALHPMKDMVHTVPVELALAIARRESEFDPSVASGVGAQGLMQLMPATAKEVARDLGLDHDPAQVITDWRYNATLGSAYLAGLARRFDGNVVMVSAGYNAGPGRPIRWMQERGDPRRGEIDVIDWIEHIPFRETRNYVMRVAESLPVYRARLGLDPLSEPFSRELTGSSVLPLPPQSE</sequence>
<dbReference type="CDD" id="cd13401">
    <property type="entry name" value="Slt70-like"/>
    <property type="match status" value="1"/>
</dbReference>
<dbReference type="PROSITE" id="PS00922">
    <property type="entry name" value="TRANSGLYCOSYLASE"/>
    <property type="match status" value="1"/>
</dbReference>
<accession>A0A5A9Z6C8</accession>
<comment type="similarity">
    <text evidence="1">Belongs to the transglycosylase Slt family.</text>
</comment>
<comment type="similarity">
    <text evidence="2">Belongs to the virb1 family.</text>
</comment>
<dbReference type="GO" id="GO:0042597">
    <property type="term" value="C:periplasmic space"/>
    <property type="evidence" value="ECO:0007669"/>
    <property type="project" value="InterPro"/>
</dbReference>
<dbReference type="Pfam" id="PF01464">
    <property type="entry name" value="SLT"/>
    <property type="match status" value="1"/>
</dbReference>
<keyword evidence="7" id="KW-1185">Reference proteome</keyword>
<dbReference type="PANTHER" id="PTHR37423">
    <property type="entry name" value="SOLUBLE LYTIC MUREIN TRANSGLYCOSYLASE-RELATED"/>
    <property type="match status" value="1"/>
</dbReference>
<evidence type="ECO:0000313" key="7">
    <source>
        <dbReference type="Proteomes" id="UP000325291"/>
    </source>
</evidence>
<feature type="chain" id="PRO_5022855498" evidence="4">
    <location>
        <begin position="24"/>
        <end position="662"/>
    </location>
</feature>
<dbReference type="GO" id="GO:0004553">
    <property type="term" value="F:hydrolase activity, hydrolyzing O-glycosyl compounds"/>
    <property type="evidence" value="ECO:0007669"/>
    <property type="project" value="InterPro"/>
</dbReference>
<comment type="caution">
    <text evidence="6">The sequence shown here is derived from an EMBL/GenBank/DDBJ whole genome shotgun (WGS) entry which is preliminary data.</text>
</comment>
<dbReference type="InterPro" id="IPR008939">
    <property type="entry name" value="Lytic_TGlycosylase_superhlx_U"/>
</dbReference>
<dbReference type="EMBL" id="VINQ01000012">
    <property type="protein sequence ID" value="KAA0912682.1"/>
    <property type="molecule type" value="Genomic_DNA"/>
</dbReference>
<evidence type="ECO:0000256" key="4">
    <source>
        <dbReference type="SAM" id="SignalP"/>
    </source>
</evidence>
<dbReference type="GO" id="GO:0008933">
    <property type="term" value="F:peptidoglycan lytic transglycosylase activity"/>
    <property type="evidence" value="ECO:0007669"/>
    <property type="project" value="InterPro"/>
</dbReference>
<reference evidence="6 7" key="1">
    <citation type="submission" date="2019-07" db="EMBL/GenBank/DDBJ databases">
        <title>Aquicoccus porphyridii gen. nov., sp. nov., isolated from a small marine red alga, Porphyridium marinum.</title>
        <authorList>
            <person name="Liu L."/>
        </authorList>
    </citation>
    <scope>NUCLEOTIDE SEQUENCE [LARGE SCALE GENOMIC DNA]</scope>
    <source>
        <strain evidence="6 7">L1 8-17</strain>
    </source>
</reference>